<evidence type="ECO:0000256" key="1">
    <source>
        <dbReference type="ARBA" id="ARBA00004401"/>
    </source>
</evidence>
<keyword evidence="4" id="KW-0378">Hydrolase</keyword>
<dbReference type="InterPro" id="IPR019756">
    <property type="entry name" value="Pept_S26A_signal_pept_1_Ser-AS"/>
</dbReference>
<sequence>MTAAGWLAAAALLPVLAAVYLRGAYVVVTVDGQSMAPALAAGDRVLVRRGRRGLERGTVVVVGRPSPESGWRGAAPLGRRVAAQGWYIKRVAARAGEDYPAAVGIDGPVPAGHLALLGDNTGSIDSRHHGPCPEHQVLGVVVRRLGPPPQTTP</sequence>
<dbReference type="InterPro" id="IPR019533">
    <property type="entry name" value="Peptidase_S26"/>
</dbReference>
<dbReference type="Gene3D" id="2.10.109.10">
    <property type="entry name" value="Umud Fragment, subunit A"/>
    <property type="match status" value="1"/>
</dbReference>
<name>A0ABX8BH03_9ACTN</name>
<evidence type="ECO:0000313" key="7">
    <source>
        <dbReference type="Proteomes" id="UP000676079"/>
    </source>
</evidence>
<dbReference type="Proteomes" id="UP000676079">
    <property type="component" value="Chromosome"/>
</dbReference>
<evidence type="ECO:0000256" key="2">
    <source>
        <dbReference type="ARBA" id="ARBA00009370"/>
    </source>
</evidence>
<organism evidence="6 7">
    <name type="scientific">Nocardiopsis changdeensis</name>
    <dbReference type="NCBI Taxonomy" id="2831969"/>
    <lineage>
        <taxon>Bacteria</taxon>
        <taxon>Bacillati</taxon>
        <taxon>Actinomycetota</taxon>
        <taxon>Actinomycetes</taxon>
        <taxon>Streptosporangiales</taxon>
        <taxon>Nocardiopsidaceae</taxon>
        <taxon>Nocardiopsis</taxon>
    </lineage>
</organism>
<feature type="domain" description="Peptidase S26" evidence="5">
    <location>
        <begin position="6"/>
        <end position="97"/>
    </location>
</feature>
<dbReference type="EMBL" id="CP074133">
    <property type="protein sequence ID" value="QUX20226.1"/>
    <property type="molecule type" value="Genomic_DNA"/>
</dbReference>
<dbReference type="InterPro" id="IPR036286">
    <property type="entry name" value="LexA/Signal_pep-like_sf"/>
</dbReference>
<feature type="domain" description="Peptidase S26" evidence="5">
    <location>
        <begin position="108"/>
        <end position="142"/>
    </location>
</feature>
<proteinExistence type="inferred from homology"/>
<comment type="similarity">
    <text evidence="2">Belongs to the peptidase S26 family.</text>
</comment>
<gene>
    <name evidence="6" type="ORF">KGD84_16950</name>
</gene>
<dbReference type="PROSITE" id="PS00501">
    <property type="entry name" value="SPASE_I_1"/>
    <property type="match status" value="1"/>
</dbReference>
<comment type="subcellular location">
    <subcellularLocation>
        <location evidence="1">Cell membrane</location>
        <topology evidence="1">Single-pass type II membrane protein</topology>
    </subcellularLocation>
</comment>
<evidence type="ECO:0000313" key="6">
    <source>
        <dbReference type="EMBL" id="QUX20226.1"/>
    </source>
</evidence>
<dbReference type="PANTHER" id="PTHR43390">
    <property type="entry name" value="SIGNAL PEPTIDASE I"/>
    <property type="match status" value="1"/>
</dbReference>
<dbReference type="SUPFAM" id="SSF51306">
    <property type="entry name" value="LexA/Signal peptidase"/>
    <property type="match status" value="1"/>
</dbReference>
<evidence type="ECO:0000256" key="3">
    <source>
        <dbReference type="ARBA" id="ARBA00022670"/>
    </source>
</evidence>
<dbReference type="Pfam" id="PF10502">
    <property type="entry name" value="Peptidase_S26"/>
    <property type="match status" value="2"/>
</dbReference>
<keyword evidence="3" id="KW-0645">Protease</keyword>
<evidence type="ECO:0000259" key="5">
    <source>
        <dbReference type="Pfam" id="PF10502"/>
    </source>
</evidence>
<dbReference type="RefSeq" id="WP_220561419.1">
    <property type="nucleotide sequence ID" value="NZ_CP074133.1"/>
</dbReference>
<dbReference type="CDD" id="cd06462">
    <property type="entry name" value="Peptidase_S24_S26"/>
    <property type="match status" value="1"/>
</dbReference>
<protein>
    <recommendedName>
        <fullName evidence="5">Peptidase S26 domain-containing protein</fullName>
    </recommendedName>
</protein>
<reference evidence="6 7" key="1">
    <citation type="submission" date="2021-05" db="EMBL/GenBank/DDBJ databases">
        <title>Direct Submission.</title>
        <authorList>
            <person name="Li K."/>
            <person name="Gao J."/>
        </authorList>
    </citation>
    <scope>NUCLEOTIDE SEQUENCE [LARGE SCALE GENOMIC DNA]</scope>
    <source>
        <strain evidence="6 7">Mg02</strain>
    </source>
</reference>
<evidence type="ECO:0000256" key="4">
    <source>
        <dbReference type="ARBA" id="ARBA00022801"/>
    </source>
</evidence>
<keyword evidence="7" id="KW-1185">Reference proteome</keyword>
<accession>A0ABX8BH03</accession>
<dbReference type="InterPro" id="IPR000223">
    <property type="entry name" value="Pept_S26A_signal_pept_1"/>
</dbReference>
<dbReference type="PANTHER" id="PTHR43390:SF1">
    <property type="entry name" value="CHLOROPLAST PROCESSING PEPTIDASE"/>
    <property type="match status" value="1"/>
</dbReference>